<comment type="caution">
    <text evidence="2">The sequence shown here is derived from an EMBL/GenBank/DDBJ whole genome shotgun (WGS) entry which is preliminary data.</text>
</comment>
<organism evidence="2 3">
    <name type="scientific">Panicum virgatum</name>
    <name type="common">Blackwell switchgrass</name>
    <dbReference type="NCBI Taxonomy" id="38727"/>
    <lineage>
        <taxon>Eukaryota</taxon>
        <taxon>Viridiplantae</taxon>
        <taxon>Streptophyta</taxon>
        <taxon>Embryophyta</taxon>
        <taxon>Tracheophyta</taxon>
        <taxon>Spermatophyta</taxon>
        <taxon>Magnoliopsida</taxon>
        <taxon>Liliopsida</taxon>
        <taxon>Poales</taxon>
        <taxon>Poaceae</taxon>
        <taxon>PACMAD clade</taxon>
        <taxon>Panicoideae</taxon>
        <taxon>Panicodae</taxon>
        <taxon>Paniceae</taxon>
        <taxon>Panicinae</taxon>
        <taxon>Panicum</taxon>
        <taxon>Panicum sect. Hiantes</taxon>
    </lineage>
</organism>
<keyword evidence="3" id="KW-1185">Reference proteome</keyword>
<feature type="region of interest" description="Disordered" evidence="1">
    <location>
        <begin position="57"/>
        <end position="98"/>
    </location>
</feature>
<dbReference type="AlphaFoldDB" id="A0A8T0MQK7"/>
<sequence length="188" mass="18253">MVPSAGDLPARASSMEIAAAEDAPVRSAKEDRPSTVASTGGVSSQELQLVDIVVQDVSAGGTGGGTPSTVARTGGIPSRTVTKEDTPSTVPSTGDVSAGGEAAEVVADEASALITKEATIGKEGTPSKPPGTRSETDDVAGSGDWFDVSGSATIEERIVAGAEAVVSLASVEAVARGIADAASGAGSG</sequence>
<evidence type="ECO:0000313" key="3">
    <source>
        <dbReference type="Proteomes" id="UP000823388"/>
    </source>
</evidence>
<feature type="compositionally biased region" description="Basic and acidic residues" evidence="1">
    <location>
        <begin position="23"/>
        <end position="33"/>
    </location>
</feature>
<gene>
    <name evidence="2" type="ORF">PVAP13_9NG404000</name>
</gene>
<accession>A0A8T0MQK7</accession>
<feature type="region of interest" description="Disordered" evidence="1">
    <location>
        <begin position="118"/>
        <end position="144"/>
    </location>
</feature>
<proteinExistence type="predicted"/>
<evidence type="ECO:0000256" key="1">
    <source>
        <dbReference type="SAM" id="MobiDB-lite"/>
    </source>
</evidence>
<dbReference type="EMBL" id="CM029054">
    <property type="protein sequence ID" value="KAG2538958.1"/>
    <property type="molecule type" value="Genomic_DNA"/>
</dbReference>
<name>A0A8T0MQK7_PANVG</name>
<dbReference type="Proteomes" id="UP000823388">
    <property type="component" value="Chromosome 9N"/>
</dbReference>
<feature type="compositionally biased region" description="Polar residues" evidence="1">
    <location>
        <begin position="35"/>
        <end position="45"/>
    </location>
</feature>
<feature type="region of interest" description="Disordered" evidence="1">
    <location>
        <begin position="1"/>
        <end position="45"/>
    </location>
</feature>
<protein>
    <submittedName>
        <fullName evidence="2">Uncharacterized protein</fullName>
    </submittedName>
</protein>
<evidence type="ECO:0000313" key="2">
    <source>
        <dbReference type="EMBL" id="KAG2538958.1"/>
    </source>
</evidence>
<reference evidence="2" key="1">
    <citation type="submission" date="2020-05" db="EMBL/GenBank/DDBJ databases">
        <title>WGS assembly of Panicum virgatum.</title>
        <authorList>
            <person name="Lovell J.T."/>
            <person name="Jenkins J."/>
            <person name="Shu S."/>
            <person name="Juenger T.E."/>
            <person name="Schmutz J."/>
        </authorList>
    </citation>
    <scope>NUCLEOTIDE SEQUENCE</scope>
    <source>
        <strain evidence="2">AP13</strain>
    </source>
</reference>